<dbReference type="Proteomes" id="UP000430345">
    <property type="component" value="Unassembled WGS sequence"/>
</dbReference>
<sequence>MSNNLDSLFNGSENLCGNISKDILSESIINILNESNVTIRACLKYTPKNEGIEIKNEPIIILVKEKNEIIVPYNSTYISLIFDFKNHNEEWIKFEEKTYFDPQNKNFIVNGDINNLSINEI</sequence>
<dbReference type="AlphaFoldDB" id="A0A6I1MPI7"/>
<evidence type="ECO:0000313" key="2">
    <source>
        <dbReference type="Proteomes" id="UP000430345"/>
    </source>
</evidence>
<evidence type="ECO:0000313" key="1">
    <source>
        <dbReference type="EMBL" id="MPQ44984.1"/>
    </source>
</evidence>
<keyword evidence="2" id="KW-1185">Reference proteome</keyword>
<accession>A0A6I1MPI7</accession>
<organism evidence="1 2">
    <name type="scientific">Clostridium tarantellae</name>
    <dbReference type="NCBI Taxonomy" id="39493"/>
    <lineage>
        <taxon>Bacteria</taxon>
        <taxon>Bacillati</taxon>
        <taxon>Bacillota</taxon>
        <taxon>Clostridia</taxon>
        <taxon>Eubacteriales</taxon>
        <taxon>Clostridiaceae</taxon>
        <taxon>Clostridium</taxon>
    </lineage>
</organism>
<proteinExistence type="predicted"/>
<gene>
    <name evidence="1" type="ORF">GBZ86_14740</name>
</gene>
<protein>
    <submittedName>
        <fullName evidence="1">Uncharacterized protein</fullName>
    </submittedName>
</protein>
<comment type="caution">
    <text evidence="1">The sequence shown here is derived from an EMBL/GenBank/DDBJ whole genome shotgun (WGS) entry which is preliminary data.</text>
</comment>
<dbReference type="EMBL" id="WHJC01000383">
    <property type="protein sequence ID" value="MPQ44984.1"/>
    <property type="molecule type" value="Genomic_DNA"/>
</dbReference>
<name>A0A6I1MPI7_9CLOT</name>
<reference evidence="1 2" key="1">
    <citation type="submission" date="2019-10" db="EMBL/GenBank/DDBJ databases">
        <title>The Genome Sequence of Clostridium tarantellae Isolated from Fish Brain.</title>
        <authorList>
            <person name="Bano L."/>
            <person name="Kiel M."/>
            <person name="Sales G."/>
            <person name="Doxey A.C."/>
            <person name="Mansfield M.J."/>
            <person name="Schiavone M."/>
            <person name="Rossetto O."/>
            <person name="Pirazzini M."/>
            <person name="Dobrindt U."/>
            <person name="Montecucco C."/>
        </authorList>
    </citation>
    <scope>NUCLEOTIDE SEQUENCE [LARGE SCALE GENOMIC DNA]</scope>
    <source>
        <strain evidence="1 2">DSM 3997</strain>
    </source>
</reference>